<dbReference type="PANTHER" id="PTHR46652">
    <property type="entry name" value="LEUCINE-RICH REPEAT AND IQ DOMAIN-CONTAINING PROTEIN 1-RELATED"/>
    <property type="match status" value="1"/>
</dbReference>
<dbReference type="Gene3D" id="3.80.10.10">
    <property type="entry name" value="Ribonuclease Inhibitor"/>
    <property type="match status" value="1"/>
</dbReference>
<keyword evidence="5" id="KW-0677">Repeat</keyword>
<feature type="domain" description="Internalin Ig-like inter-repeat region" evidence="7">
    <location>
        <begin position="300"/>
        <end position="360"/>
    </location>
</feature>
<dbReference type="SUPFAM" id="SSF81296">
    <property type="entry name" value="E set domains"/>
    <property type="match status" value="1"/>
</dbReference>
<dbReference type="Pfam" id="PF13855">
    <property type="entry name" value="LRR_8"/>
    <property type="match status" value="1"/>
</dbReference>
<dbReference type="Pfam" id="PF08191">
    <property type="entry name" value="LRR_adjacent"/>
    <property type="match status" value="1"/>
</dbReference>
<dbReference type="SUPFAM" id="SSF52058">
    <property type="entry name" value="L domain-like"/>
    <property type="match status" value="1"/>
</dbReference>
<evidence type="ECO:0000313" key="9">
    <source>
        <dbReference type="EMBL" id="TLG74315.1"/>
    </source>
</evidence>
<proteinExistence type="inferred from homology"/>
<dbReference type="InterPro" id="IPR050836">
    <property type="entry name" value="SDS22/Internalin_LRR"/>
</dbReference>
<dbReference type="Proteomes" id="UP000306912">
    <property type="component" value="Unassembled WGS sequence"/>
</dbReference>
<dbReference type="InterPro" id="IPR024634">
    <property type="entry name" value="Internalin_N"/>
</dbReference>
<dbReference type="OrthoDB" id="2680104at2"/>
<dbReference type="SMART" id="SM00369">
    <property type="entry name" value="LRR_TYP"/>
    <property type="match status" value="5"/>
</dbReference>
<evidence type="ECO:0000256" key="1">
    <source>
        <dbReference type="ARBA" id="ARBA00004196"/>
    </source>
</evidence>
<dbReference type="NCBIfam" id="TIGR01167">
    <property type="entry name" value="LPXTG_anchor"/>
    <property type="match status" value="1"/>
</dbReference>
<organism evidence="9 10">
    <name type="scientific">Culicoidibacter larvae</name>
    <dbReference type="NCBI Taxonomy" id="2579976"/>
    <lineage>
        <taxon>Bacteria</taxon>
        <taxon>Bacillati</taxon>
        <taxon>Bacillota</taxon>
        <taxon>Culicoidibacteria</taxon>
        <taxon>Culicoidibacterales</taxon>
        <taxon>Culicoidibacteraceae</taxon>
        <taxon>Culicoidibacter</taxon>
    </lineage>
</organism>
<dbReference type="InterPro" id="IPR014755">
    <property type="entry name" value="Cu-Rt/internalin_Ig-like"/>
</dbReference>
<dbReference type="AlphaFoldDB" id="A0A5R8QCR1"/>
<dbReference type="InterPro" id="IPR012569">
    <property type="entry name" value="Inl_IR"/>
</dbReference>
<dbReference type="GO" id="GO:0030313">
    <property type="term" value="C:cell envelope"/>
    <property type="evidence" value="ECO:0007669"/>
    <property type="project" value="UniProtKB-SubCell"/>
</dbReference>
<dbReference type="InterPro" id="IPR013378">
    <property type="entry name" value="InlB-like_B-rpt"/>
</dbReference>
<feature type="transmembrane region" description="Helical" evidence="6">
    <location>
        <begin position="457"/>
        <end position="476"/>
    </location>
</feature>
<name>A0A5R8QCR1_9FIRM</name>
<dbReference type="PROSITE" id="PS51450">
    <property type="entry name" value="LRR"/>
    <property type="match status" value="4"/>
</dbReference>
<reference evidence="9 10" key="1">
    <citation type="submission" date="2019-05" db="EMBL/GenBank/DDBJ databases">
        <title>Culicoidintestinum kansasii gen. nov., sp. nov. from the gastrointestinal tract of the biting midge, Culicoides sonorensis.</title>
        <authorList>
            <person name="Neupane S."/>
            <person name="Ghosh A."/>
            <person name="Gunther S."/>
            <person name="Martin K."/>
            <person name="Zurek L."/>
        </authorList>
    </citation>
    <scope>NUCLEOTIDE SEQUENCE [LARGE SCALE GENOMIC DNA]</scope>
    <source>
        <strain evidence="9 10">CS-1</strain>
    </source>
</reference>
<dbReference type="InterPro" id="IPR001611">
    <property type="entry name" value="Leu-rich_rpt"/>
</dbReference>
<dbReference type="InParanoid" id="A0A5R8QCR1"/>
<evidence type="ECO:0000256" key="4">
    <source>
        <dbReference type="ARBA" id="ARBA00022729"/>
    </source>
</evidence>
<evidence type="ECO:0000256" key="2">
    <source>
        <dbReference type="ARBA" id="ARBA00009432"/>
    </source>
</evidence>
<evidence type="ECO:0000256" key="6">
    <source>
        <dbReference type="SAM" id="Phobius"/>
    </source>
</evidence>
<dbReference type="InterPro" id="IPR025875">
    <property type="entry name" value="Leu-rich_rpt_4"/>
</dbReference>
<dbReference type="InterPro" id="IPR014756">
    <property type="entry name" value="Ig_E-set"/>
</dbReference>
<keyword evidence="6" id="KW-1133">Transmembrane helix</keyword>
<keyword evidence="6" id="KW-0812">Transmembrane</keyword>
<evidence type="ECO:0000313" key="10">
    <source>
        <dbReference type="Proteomes" id="UP000306912"/>
    </source>
</evidence>
<keyword evidence="4" id="KW-0732">Signal</keyword>
<dbReference type="Pfam" id="PF09479">
    <property type="entry name" value="Flg_new"/>
    <property type="match status" value="1"/>
</dbReference>
<dbReference type="PANTHER" id="PTHR46652:SF3">
    <property type="entry name" value="LEUCINE-RICH REPEAT-CONTAINING PROTEIN 9"/>
    <property type="match status" value="1"/>
</dbReference>
<sequence length="483" mass="53707">MKIFSKILFSFILLTTITGTSIYVGESQKEIVQATYESTPPPAAINEIFPDANFASTIASLFGVSSDTVVTQSDLDSIDQLYASLKNIVNLDGIQHLKELRILYLDGNEINDVSPITTSEFPLLEILILNDNQIDDISPFATASFPSLRVLGFDNNQISDISPLITANFPSLLSLGLDNLEISDINPIASFNFPRLQGLGMGRNQISDITPLKNATFPDLRHILLDDNKISDITPFTETHFPNLDTIFLDRNQISDISSLTNFNFPRMSVLRLAEQEINLNPVNFAEHITIQNDITNIDGTIINPETISNNGIYSEPNISWDLLTYTSNLTYSFNHVFSYNFGLYELDYEFSGNVNQPLKELFKVSFSVDSSIIEENTIAYGDVINKPITPTKPGYSFLGWYTEPIGGTKWNFNSDAMPENDLILYAQWQENSVSETSDNNLTSTITTLPNTGSNSLEAIIIGVLTVLSAGILYVVNKNRKKI</sequence>
<comment type="similarity">
    <text evidence="2">Belongs to the internalin family.</text>
</comment>
<feature type="domain" description="Internalin N-terminal" evidence="8">
    <location>
        <begin position="37"/>
        <end position="76"/>
    </location>
</feature>
<dbReference type="Pfam" id="PF12354">
    <property type="entry name" value="Internalin_N"/>
    <property type="match status" value="1"/>
</dbReference>
<dbReference type="InterPro" id="IPR042229">
    <property type="entry name" value="Listeria/Bacterioides_rpt_sf"/>
</dbReference>
<dbReference type="NCBIfam" id="TIGR02543">
    <property type="entry name" value="List_Bact_rpt"/>
    <property type="match status" value="1"/>
</dbReference>
<dbReference type="Gene3D" id="2.60.40.1220">
    <property type="match status" value="1"/>
</dbReference>
<dbReference type="InterPro" id="IPR003591">
    <property type="entry name" value="Leu-rich_rpt_typical-subtyp"/>
</dbReference>
<keyword evidence="6" id="KW-0472">Membrane</keyword>
<evidence type="ECO:0000259" key="7">
    <source>
        <dbReference type="Pfam" id="PF08191"/>
    </source>
</evidence>
<dbReference type="RefSeq" id="WP_138190866.1">
    <property type="nucleotide sequence ID" value="NZ_VBWP01000004.1"/>
</dbReference>
<protein>
    <submittedName>
        <fullName evidence="9">LPXTG cell wall anchor domain-containing protein</fullName>
    </submittedName>
</protein>
<keyword evidence="3" id="KW-0433">Leucine-rich repeat</keyword>
<dbReference type="EMBL" id="VBWP01000004">
    <property type="protein sequence ID" value="TLG74315.1"/>
    <property type="molecule type" value="Genomic_DNA"/>
</dbReference>
<comment type="subcellular location">
    <subcellularLocation>
        <location evidence="1">Cell envelope</location>
    </subcellularLocation>
</comment>
<evidence type="ECO:0000256" key="5">
    <source>
        <dbReference type="ARBA" id="ARBA00022737"/>
    </source>
</evidence>
<evidence type="ECO:0000256" key="3">
    <source>
        <dbReference type="ARBA" id="ARBA00022614"/>
    </source>
</evidence>
<dbReference type="InterPro" id="IPR032675">
    <property type="entry name" value="LRR_dom_sf"/>
</dbReference>
<dbReference type="Pfam" id="PF12799">
    <property type="entry name" value="LRR_4"/>
    <property type="match status" value="1"/>
</dbReference>
<comment type="caution">
    <text evidence="9">The sequence shown here is derived from an EMBL/GenBank/DDBJ whole genome shotgun (WGS) entry which is preliminary data.</text>
</comment>
<dbReference type="Gene3D" id="2.60.40.4270">
    <property type="entry name" value="Listeria-Bacteroides repeat domain"/>
    <property type="match status" value="1"/>
</dbReference>
<evidence type="ECO:0000259" key="8">
    <source>
        <dbReference type="Pfam" id="PF12354"/>
    </source>
</evidence>
<keyword evidence="10" id="KW-1185">Reference proteome</keyword>
<accession>A0A5R8QCR1</accession>
<gene>
    <name evidence="9" type="ORF">FEZ08_06305</name>
</gene>